<sequence>MNFVDPESGAHTQAVESLWQKYKKRHKNEFGTARRESIIWLFEMANKIETLAQPSLLDGYSTDNVDEFLARALVADKQQKQLIKRLYQDREEIVPNCAPELALQAVVTQSFMSTIEGKKLAGHFLIRTAHPNGTLCHYWGKSYYMPGNAQVVSFSNKILYRFFILDANPLEEDAVNKMSVESSVIQGLFYMVIRANRKYLKMYSRILDGLVSEEAPSKKLCAMMFRCLLPNLWRHLDVPNEDVRISASNLLLRFYPLRCDDDFMNADYLQKQHEAMERMLNDDCLPIRNWKEFPTYTIKKILDKIVDELSLDDAVDVRSAVYEGMVGLLHCVPALNATQHALGLLGNRGINDRAEKVRLAAFRLLNKLKGHRFIKYFDIVEMDEMLRRLDFEHSTAVQSQIVMLVYKSFSPRLVEGIDYIERFKRIRYMSELATMEQAVRHMRSLLIGVKAMLKQNVSSDVDEFDDENDELALDLTGATVLFNEMRDKGKEKVLKNVDKLALAKTILDSAIVLWTSIRFDLFKNFTKENEEVIKSMANILNMLDPYSSNTVMVDSALVIASNLPSKKLADYLRKCWDMDQLIAMISKGLEKLRVFAASEVPCAPDHARDSPPVKRAKALGAEIVNQLRRPIDLIKILLASPNASENLKSHYGVHLNSFVVELLSVRNSFAQSLKSEQWKHVDLKLMMSAYECLTLISLLTKDSEVNEIDIESDDEDTDQFDQFHIRDFLLLKEVKWMEGVLKVRFPPNQVIQMFLRCANLHLGCGELSFTVVSRMVRLLNGFNQRVQKNCGLDSLRDPIKKSALHLSKALEFNEDQVSARQLSEEVIHPILADFQTIEEDVDKL</sequence>
<proteinExistence type="predicted"/>
<dbReference type="GO" id="GO:0000796">
    <property type="term" value="C:condensin complex"/>
    <property type="evidence" value="ECO:0007669"/>
    <property type="project" value="TreeGrafter"/>
</dbReference>
<dbReference type="SUPFAM" id="SSF48371">
    <property type="entry name" value="ARM repeat"/>
    <property type="match status" value="1"/>
</dbReference>
<name>A0A915DLV9_9BILA</name>
<dbReference type="WBParaSite" id="jg20750">
    <property type="protein sequence ID" value="jg20750"/>
    <property type="gene ID" value="jg20750"/>
</dbReference>
<dbReference type="PANTHER" id="PTHR16199:SF4">
    <property type="entry name" value="CONDENSIN-2 COMPLEX SUBUNIT G2"/>
    <property type="match status" value="1"/>
</dbReference>
<dbReference type="PANTHER" id="PTHR16199">
    <property type="entry name" value="CONDENSIN-2 COMPLEX SUBUNIT G2"/>
    <property type="match status" value="1"/>
</dbReference>
<dbReference type="Proteomes" id="UP000887574">
    <property type="component" value="Unplaced"/>
</dbReference>
<evidence type="ECO:0000313" key="1">
    <source>
        <dbReference type="Proteomes" id="UP000887574"/>
    </source>
</evidence>
<keyword evidence="1" id="KW-1185">Reference proteome</keyword>
<dbReference type="AlphaFoldDB" id="A0A915DLV9"/>
<protein>
    <submittedName>
        <fullName evidence="2">Uncharacterized protein</fullName>
    </submittedName>
</protein>
<reference evidence="2" key="1">
    <citation type="submission" date="2022-11" db="UniProtKB">
        <authorList>
            <consortium name="WormBaseParasite"/>
        </authorList>
    </citation>
    <scope>IDENTIFICATION</scope>
</reference>
<dbReference type="GO" id="GO:0005634">
    <property type="term" value="C:nucleus"/>
    <property type="evidence" value="ECO:0007669"/>
    <property type="project" value="InterPro"/>
</dbReference>
<organism evidence="1 2">
    <name type="scientific">Ditylenchus dipsaci</name>
    <dbReference type="NCBI Taxonomy" id="166011"/>
    <lineage>
        <taxon>Eukaryota</taxon>
        <taxon>Metazoa</taxon>
        <taxon>Ecdysozoa</taxon>
        <taxon>Nematoda</taxon>
        <taxon>Chromadorea</taxon>
        <taxon>Rhabditida</taxon>
        <taxon>Tylenchina</taxon>
        <taxon>Tylenchomorpha</taxon>
        <taxon>Sphaerularioidea</taxon>
        <taxon>Anguinidae</taxon>
        <taxon>Anguininae</taxon>
        <taxon>Ditylenchus</taxon>
    </lineage>
</organism>
<dbReference type="InterPro" id="IPR024741">
    <property type="entry name" value="Condensin2_G2"/>
</dbReference>
<dbReference type="GO" id="GO:0000070">
    <property type="term" value="P:mitotic sister chromatid segregation"/>
    <property type="evidence" value="ECO:0007669"/>
    <property type="project" value="TreeGrafter"/>
</dbReference>
<accession>A0A915DLV9</accession>
<dbReference type="InterPro" id="IPR016024">
    <property type="entry name" value="ARM-type_fold"/>
</dbReference>
<dbReference type="Pfam" id="PF12422">
    <property type="entry name" value="Condensin2nSMC"/>
    <property type="match status" value="1"/>
</dbReference>
<evidence type="ECO:0000313" key="2">
    <source>
        <dbReference type="WBParaSite" id="jg20750"/>
    </source>
</evidence>